<evidence type="ECO:0000313" key="8">
    <source>
        <dbReference type="Proteomes" id="UP000002729"/>
    </source>
</evidence>
<evidence type="ECO:0000256" key="5">
    <source>
        <dbReference type="SAM" id="Phobius"/>
    </source>
</evidence>
<keyword evidence="4 5" id="KW-0472">Membrane</keyword>
<name>F0Y8F3_AURAN</name>
<dbReference type="InterPro" id="IPR004853">
    <property type="entry name" value="Sugar_P_trans_dom"/>
</dbReference>
<dbReference type="InParanoid" id="F0Y8F3"/>
<feature type="transmembrane region" description="Helical" evidence="5">
    <location>
        <begin position="115"/>
        <end position="135"/>
    </location>
</feature>
<dbReference type="KEGG" id="aaf:AURANDRAFT_12504"/>
<comment type="subcellular location">
    <subcellularLocation>
        <location evidence="1">Membrane</location>
        <topology evidence="1">Multi-pass membrane protein</topology>
    </subcellularLocation>
</comment>
<evidence type="ECO:0000256" key="2">
    <source>
        <dbReference type="ARBA" id="ARBA00022692"/>
    </source>
</evidence>
<feature type="transmembrane region" description="Helical" evidence="5">
    <location>
        <begin position="142"/>
        <end position="161"/>
    </location>
</feature>
<dbReference type="Proteomes" id="UP000002729">
    <property type="component" value="Unassembled WGS sequence"/>
</dbReference>
<dbReference type="AlphaFoldDB" id="F0Y8F3"/>
<feature type="transmembrane region" description="Helical" evidence="5">
    <location>
        <begin position="70"/>
        <end position="95"/>
    </location>
</feature>
<evidence type="ECO:0000259" key="6">
    <source>
        <dbReference type="Pfam" id="PF03151"/>
    </source>
</evidence>
<evidence type="ECO:0000313" key="7">
    <source>
        <dbReference type="EMBL" id="EGB08594.1"/>
    </source>
</evidence>
<dbReference type="FunCoup" id="F0Y8F3">
    <property type="interactions" value="290"/>
</dbReference>
<dbReference type="PANTHER" id="PTHR11132">
    <property type="entry name" value="SOLUTE CARRIER FAMILY 35"/>
    <property type="match status" value="1"/>
</dbReference>
<organism evidence="8">
    <name type="scientific">Aureococcus anophagefferens</name>
    <name type="common">Harmful bloom alga</name>
    <dbReference type="NCBI Taxonomy" id="44056"/>
    <lineage>
        <taxon>Eukaryota</taxon>
        <taxon>Sar</taxon>
        <taxon>Stramenopiles</taxon>
        <taxon>Ochrophyta</taxon>
        <taxon>Pelagophyceae</taxon>
        <taxon>Pelagomonadales</taxon>
        <taxon>Pelagomonadaceae</taxon>
        <taxon>Aureococcus</taxon>
    </lineage>
</organism>
<proteinExistence type="predicted"/>
<feature type="domain" description="Sugar phosphate transporter" evidence="6">
    <location>
        <begin position="3"/>
        <end position="294"/>
    </location>
</feature>
<dbReference type="eggNOG" id="KOG1441">
    <property type="taxonomic scope" value="Eukaryota"/>
</dbReference>
<dbReference type="GO" id="GO:0016020">
    <property type="term" value="C:membrane"/>
    <property type="evidence" value="ECO:0007669"/>
    <property type="project" value="UniProtKB-SubCell"/>
</dbReference>
<dbReference type="RefSeq" id="XP_009036596.1">
    <property type="nucleotide sequence ID" value="XM_009038348.1"/>
</dbReference>
<reference evidence="7 8" key="1">
    <citation type="journal article" date="2011" name="Proc. Natl. Acad. Sci. U.S.A.">
        <title>Niche of harmful alga Aureococcus anophagefferens revealed through ecogenomics.</title>
        <authorList>
            <person name="Gobler C.J."/>
            <person name="Berry D.L."/>
            <person name="Dyhrman S.T."/>
            <person name="Wilhelm S.W."/>
            <person name="Salamov A."/>
            <person name="Lobanov A.V."/>
            <person name="Zhang Y."/>
            <person name="Collier J.L."/>
            <person name="Wurch L.L."/>
            <person name="Kustka A.B."/>
            <person name="Dill B.D."/>
            <person name="Shah M."/>
            <person name="VerBerkmoes N.C."/>
            <person name="Kuo A."/>
            <person name="Terry A."/>
            <person name="Pangilinan J."/>
            <person name="Lindquist E.A."/>
            <person name="Lucas S."/>
            <person name="Paulsen I.T."/>
            <person name="Hattenrath-Lehmann T.K."/>
            <person name="Talmage S.C."/>
            <person name="Walker E.A."/>
            <person name="Koch F."/>
            <person name="Burson A.M."/>
            <person name="Marcoval M.A."/>
            <person name="Tang Y.Z."/>
            <person name="Lecleir G.R."/>
            <person name="Coyne K.J."/>
            <person name="Berg G.M."/>
            <person name="Bertrand E.M."/>
            <person name="Saito M.A."/>
            <person name="Gladyshev V.N."/>
            <person name="Grigoriev I.V."/>
        </authorList>
    </citation>
    <scope>NUCLEOTIDE SEQUENCE [LARGE SCALE GENOMIC DNA]</scope>
    <source>
        <strain evidence="8">CCMP 1984</strain>
    </source>
</reference>
<gene>
    <name evidence="7" type="ORF">AURANDRAFT_12504</name>
</gene>
<feature type="transmembrane region" description="Helical" evidence="5">
    <location>
        <begin position="28"/>
        <end position="49"/>
    </location>
</feature>
<dbReference type="EMBL" id="GL833127">
    <property type="protein sequence ID" value="EGB08594.1"/>
    <property type="molecule type" value="Genomic_DNA"/>
</dbReference>
<sequence length="297" mass="30834">LFALFTLWYALNTGYNIGNKMVLNALPIPWTSATIELFFGLPYVGLLWASGLRKAPSLSAANVRTLCPSAFFLACTHVAGVISFGAGAISFTHILKATEPVWSALISAVVFREVLPLPVLATLVPIIGGVGLASLKELSFTTVGFVAGTLSAVTSASKAIFSKKVLDGKPLGKNLTPANMFAVLTILGFLMILPASLAVEGPGTVAAAWAAARADGHSALELWGLLGASGFLYYLYNEVAFLALSEVGPLTHAVTNTVKRVVIILASVVVFQTPITPLGCLGSGVAIAGALLYSLAK</sequence>
<feature type="transmembrane region" description="Helical" evidence="5">
    <location>
        <begin position="219"/>
        <end position="236"/>
    </location>
</feature>
<protein>
    <recommendedName>
        <fullName evidence="6">Sugar phosphate transporter domain-containing protein</fullName>
    </recommendedName>
</protein>
<dbReference type="Pfam" id="PF03151">
    <property type="entry name" value="TPT"/>
    <property type="match status" value="1"/>
</dbReference>
<dbReference type="GeneID" id="20218176"/>
<feature type="transmembrane region" description="Helical" evidence="5">
    <location>
        <begin position="275"/>
        <end position="296"/>
    </location>
</feature>
<accession>F0Y8F3</accession>
<dbReference type="SUPFAM" id="SSF103481">
    <property type="entry name" value="Multidrug resistance efflux transporter EmrE"/>
    <property type="match status" value="1"/>
</dbReference>
<feature type="transmembrane region" description="Helical" evidence="5">
    <location>
        <begin position="181"/>
        <end position="199"/>
    </location>
</feature>
<dbReference type="InterPro" id="IPR037185">
    <property type="entry name" value="EmrE-like"/>
</dbReference>
<evidence type="ECO:0000256" key="4">
    <source>
        <dbReference type="ARBA" id="ARBA00023136"/>
    </source>
</evidence>
<dbReference type="InterPro" id="IPR050186">
    <property type="entry name" value="TPT_transporter"/>
</dbReference>
<keyword evidence="8" id="KW-1185">Reference proteome</keyword>
<evidence type="ECO:0000256" key="3">
    <source>
        <dbReference type="ARBA" id="ARBA00022989"/>
    </source>
</evidence>
<feature type="non-terminal residue" evidence="7">
    <location>
        <position position="1"/>
    </location>
</feature>
<keyword evidence="3 5" id="KW-1133">Transmembrane helix</keyword>
<dbReference type="OMA" id="MFATWYL"/>
<dbReference type="OrthoDB" id="6418713at2759"/>
<keyword evidence="2 5" id="KW-0812">Transmembrane</keyword>
<evidence type="ECO:0000256" key="1">
    <source>
        <dbReference type="ARBA" id="ARBA00004141"/>
    </source>
</evidence>
<feature type="non-terminal residue" evidence="7">
    <location>
        <position position="297"/>
    </location>
</feature>